<feature type="region of interest" description="Disordered" evidence="1">
    <location>
        <begin position="68"/>
        <end position="88"/>
    </location>
</feature>
<sequence>MAPNTDIATRALVVALKSPYFGKSNAEITEITQISKSQINRIYKRAIERGFNPELLHIILRDEWLRDAPKSGRPTLGNDSIKDAIFAK</sequence>
<keyword evidence="3" id="KW-1185">Reference proteome</keyword>
<evidence type="ECO:0000256" key="1">
    <source>
        <dbReference type="SAM" id="MobiDB-lite"/>
    </source>
</evidence>
<reference evidence="3" key="1">
    <citation type="journal article" date="2015" name="PLoS Genet.">
        <title>The dynamic genome and transcriptome of the human fungal pathogen Blastomyces and close relative Emmonsia.</title>
        <authorList>
            <person name="Munoz J.F."/>
            <person name="Gauthier G.M."/>
            <person name="Desjardins C.A."/>
            <person name="Gallo J.E."/>
            <person name="Holder J."/>
            <person name="Sullivan T.D."/>
            <person name="Marty A.J."/>
            <person name="Carmen J.C."/>
            <person name="Chen Z."/>
            <person name="Ding L."/>
            <person name="Gujja S."/>
            <person name="Magrini V."/>
            <person name="Misas E."/>
            <person name="Mitreva M."/>
            <person name="Priest M."/>
            <person name="Saif S."/>
            <person name="Whiston E.A."/>
            <person name="Young S."/>
            <person name="Zeng Q."/>
            <person name="Goldman W.E."/>
            <person name="Mardis E.R."/>
            <person name="Taylor J.W."/>
            <person name="McEwen J.G."/>
            <person name="Clay O.K."/>
            <person name="Klein B.S."/>
            <person name="Cuomo C.A."/>
        </authorList>
    </citation>
    <scope>NUCLEOTIDE SEQUENCE [LARGE SCALE GENOMIC DNA]</scope>
    <source>
        <strain evidence="3">ER-3 / ATCC MYA-2586</strain>
    </source>
</reference>
<dbReference type="GeneID" id="69029143"/>
<protein>
    <submittedName>
        <fullName evidence="2">Uncharacterized protein</fullName>
    </submittedName>
</protein>
<proteinExistence type="predicted"/>
<evidence type="ECO:0000313" key="3">
    <source>
        <dbReference type="Proteomes" id="UP000002039"/>
    </source>
</evidence>
<dbReference type="EMBL" id="EQ999980">
    <property type="protein sequence ID" value="EEQ92282.2"/>
    <property type="molecule type" value="Genomic_DNA"/>
</dbReference>
<organism evidence="2 3">
    <name type="scientific">Ajellomyces dermatitidis (strain ER-3 / ATCC MYA-2586)</name>
    <name type="common">Blastomyces dermatitidis</name>
    <dbReference type="NCBI Taxonomy" id="559297"/>
    <lineage>
        <taxon>Eukaryota</taxon>
        <taxon>Fungi</taxon>
        <taxon>Dikarya</taxon>
        <taxon>Ascomycota</taxon>
        <taxon>Pezizomycotina</taxon>
        <taxon>Eurotiomycetes</taxon>
        <taxon>Eurotiomycetidae</taxon>
        <taxon>Onygenales</taxon>
        <taxon>Ajellomycetaceae</taxon>
        <taxon>Blastomyces</taxon>
    </lineage>
</organism>
<dbReference type="RefSeq" id="XP_045278643.1">
    <property type="nucleotide sequence ID" value="XM_045423197.1"/>
</dbReference>
<evidence type="ECO:0000313" key="2">
    <source>
        <dbReference type="EMBL" id="EEQ92282.2"/>
    </source>
</evidence>
<accession>A0ABM9YIQ4</accession>
<name>A0ABM9YIQ4_AJEDR</name>
<dbReference type="Proteomes" id="UP000002039">
    <property type="component" value="Unassembled WGS sequence"/>
</dbReference>
<gene>
    <name evidence="2" type="ORF">BDCG_07402</name>
</gene>